<sequence length="97" mass="11477">MRISRKEIEVLFELVLKKLTFDKFEEIHFIKDEYWIITTDEWQNFDHAPKPGVASLVEDVSYLKQSIENHEIHSYSDLDRLASVLRVISENQAPTNQ</sequence>
<organism evidence="1 2">
    <name type="scientific">Chitinophaga tropicalis</name>
    <dbReference type="NCBI Taxonomy" id="2683588"/>
    <lineage>
        <taxon>Bacteria</taxon>
        <taxon>Pseudomonadati</taxon>
        <taxon>Bacteroidota</taxon>
        <taxon>Chitinophagia</taxon>
        <taxon>Chitinophagales</taxon>
        <taxon>Chitinophagaceae</taxon>
        <taxon>Chitinophaga</taxon>
    </lineage>
</organism>
<dbReference type="Proteomes" id="UP000461730">
    <property type="component" value="Unassembled WGS sequence"/>
</dbReference>
<protein>
    <submittedName>
        <fullName evidence="1">Uncharacterized protein</fullName>
    </submittedName>
</protein>
<accession>A0A7K1U7B5</accession>
<gene>
    <name evidence="1" type="ORF">GO493_18395</name>
</gene>
<keyword evidence="2" id="KW-1185">Reference proteome</keyword>
<dbReference type="AlphaFoldDB" id="A0A7K1U7B5"/>
<reference evidence="1 2" key="1">
    <citation type="submission" date="2019-12" db="EMBL/GenBank/DDBJ databases">
        <title>Chitinophaga sp. strain ysch24 (GDMCC 1.1355), whole genome shotgun sequence.</title>
        <authorList>
            <person name="Zhang X."/>
        </authorList>
    </citation>
    <scope>NUCLEOTIDE SEQUENCE [LARGE SCALE GENOMIC DNA]</scope>
    <source>
        <strain evidence="2">ysch24</strain>
    </source>
</reference>
<evidence type="ECO:0000313" key="1">
    <source>
        <dbReference type="EMBL" id="MVT10248.1"/>
    </source>
</evidence>
<evidence type="ECO:0000313" key="2">
    <source>
        <dbReference type="Proteomes" id="UP000461730"/>
    </source>
</evidence>
<proteinExistence type="predicted"/>
<dbReference type="RefSeq" id="WP_157307695.1">
    <property type="nucleotide sequence ID" value="NZ_WRXN01000008.1"/>
</dbReference>
<dbReference type="EMBL" id="WRXN01000008">
    <property type="protein sequence ID" value="MVT10248.1"/>
    <property type="molecule type" value="Genomic_DNA"/>
</dbReference>
<comment type="caution">
    <text evidence="1">The sequence shown here is derived from an EMBL/GenBank/DDBJ whole genome shotgun (WGS) entry which is preliminary data.</text>
</comment>
<name>A0A7K1U7B5_9BACT</name>